<protein>
    <submittedName>
        <fullName evidence="1">Uncharacterized protein</fullName>
    </submittedName>
</protein>
<dbReference type="EMBL" id="CP009302">
    <property type="protein sequence ID" value="AJC11719.1"/>
    <property type="molecule type" value="Genomic_DNA"/>
</dbReference>
<dbReference type="Proteomes" id="UP000031121">
    <property type="component" value="Chromosome"/>
</dbReference>
<gene>
    <name evidence="1" type="ORF">JI75_02580</name>
</gene>
<dbReference type="HOGENOM" id="CLU_1719243_0_0_11"/>
<dbReference type="AlphaFoldDB" id="A0A0A8B2X7"/>
<reference evidence="2" key="1">
    <citation type="submission" date="2014-08" db="EMBL/GenBank/DDBJ databases">
        <title>Coriobacteriaceae sp. complete genome.</title>
        <authorList>
            <person name="Looft T."/>
            <person name="Bayles D.O."/>
            <person name="Stanton T.B."/>
        </authorList>
    </citation>
    <scope>NUCLEOTIDE SEQUENCE [LARGE SCALE GENOMIC DNA]</scope>
    <source>
        <strain evidence="2">68-1-3</strain>
    </source>
</reference>
<evidence type="ECO:0000313" key="2">
    <source>
        <dbReference type="Proteomes" id="UP000031121"/>
    </source>
</evidence>
<sequence length="152" mass="16391">MELATGEGFAFERKVRVRDAPAVRSARLALIGPDVFEVAYVDRDGGGYAYLFLDQLRSAGTVSLVADSGGCDDIGNPVGESRTPVHVRDTARAGAQAMDAARLGVARSVSVTLRERDYADERRFELGGRRYDVKSVRAANGWAVVTGERELA</sequence>
<name>A0A0A8B2X7_9ACTN</name>
<accession>A0A0A8B2X7</accession>
<organism evidence="1 2">
    <name type="scientific">Berryella intestinalis</name>
    <dbReference type="NCBI Taxonomy" id="1531429"/>
    <lineage>
        <taxon>Bacteria</taxon>
        <taxon>Bacillati</taxon>
        <taxon>Actinomycetota</taxon>
        <taxon>Coriobacteriia</taxon>
        <taxon>Eggerthellales</taxon>
        <taxon>Eggerthellaceae</taxon>
        <taxon>Berryella</taxon>
    </lineage>
</organism>
<dbReference type="KEGG" id="cbac:JI75_02580"/>
<proteinExistence type="predicted"/>
<dbReference type="STRING" id="1531429.JI75_02580"/>
<keyword evidence="2" id="KW-1185">Reference proteome</keyword>
<evidence type="ECO:0000313" key="1">
    <source>
        <dbReference type="EMBL" id="AJC11719.1"/>
    </source>
</evidence>
<reference evidence="1 2" key="2">
    <citation type="journal article" date="2015" name="Genome Announc.">
        <title>Complete Genome Sequence of Coriobacteriaceae Strain 68-1-3, a Novel Mucus-Degrading Isolate from the Swine Intestinal Tract.</title>
        <authorList>
            <person name="Looft T."/>
            <person name="Bayles D.O."/>
            <person name="Alt D.P."/>
            <person name="Stanton T.B."/>
        </authorList>
    </citation>
    <scope>NUCLEOTIDE SEQUENCE [LARGE SCALE GENOMIC DNA]</scope>
    <source>
        <strain evidence="1 2">68-1-3</strain>
    </source>
</reference>